<dbReference type="EMBL" id="JADIMZ010000080">
    <property type="protein sequence ID" value="MBO8432668.1"/>
    <property type="molecule type" value="Genomic_DNA"/>
</dbReference>
<dbReference type="PROSITE" id="PS51257">
    <property type="entry name" value="PROKAR_LIPOPROTEIN"/>
    <property type="match status" value="1"/>
</dbReference>
<comment type="caution">
    <text evidence="1">The sequence shown here is derived from an EMBL/GenBank/DDBJ whole genome shotgun (WGS) entry which is preliminary data.</text>
</comment>
<gene>
    <name evidence="1" type="ORF">IAB08_05190</name>
</gene>
<accession>A0A9D9H2Q6</accession>
<evidence type="ECO:0000313" key="1">
    <source>
        <dbReference type="EMBL" id="MBO8432668.1"/>
    </source>
</evidence>
<reference evidence="1" key="1">
    <citation type="submission" date="2020-10" db="EMBL/GenBank/DDBJ databases">
        <authorList>
            <person name="Gilroy R."/>
        </authorList>
    </citation>
    <scope>NUCLEOTIDE SEQUENCE</scope>
    <source>
        <strain evidence="1">2889</strain>
    </source>
</reference>
<sequence length="274" mass="30880">MKKRIAENAWWRVSLLMAIGLSLVSCGEKESKVIILVEGDGVEMANPGDTKMFEINTFSNDDIVKKLSICSEDAKQGILVLKDTMLNVSSFRCTYVYTVPAFEDTTQVDLRFRVFASDDSYSTTWQHLTVCGRENTLASLDNYTLYSGSSRNQDAFSLELEQVLYSSSADARFIDMVDMGNDTLTGEFLRTWTSMTGLSFSRFNDFDYETATRSSVEDAYAVSTKYSELRNIQDNDIVLLGRSDTAVGVIKFLAVFDEEGVENDRYLFSLKKIN</sequence>
<dbReference type="Proteomes" id="UP000823612">
    <property type="component" value="Unassembled WGS sequence"/>
</dbReference>
<evidence type="ECO:0000313" key="2">
    <source>
        <dbReference type="Proteomes" id="UP000823612"/>
    </source>
</evidence>
<proteinExistence type="predicted"/>
<organism evidence="1 2">
    <name type="scientific">Candidatus Pullibacteroides excrementavium</name>
    <dbReference type="NCBI Taxonomy" id="2840905"/>
    <lineage>
        <taxon>Bacteria</taxon>
        <taxon>Pseudomonadati</taxon>
        <taxon>Bacteroidota</taxon>
        <taxon>Bacteroidia</taxon>
        <taxon>Bacteroidales</taxon>
        <taxon>Candidatus Pullibacteroides</taxon>
    </lineage>
</organism>
<protein>
    <recommendedName>
        <fullName evidence="3">Lipoprotein</fullName>
    </recommendedName>
</protein>
<name>A0A9D9H2Q6_9BACT</name>
<reference evidence="1" key="2">
    <citation type="journal article" date="2021" name="PeerJ">
        <title>Extensive microbial diversity within the chicken gut microbiome revealed by metagenomics and culture.</title>
        <authorList>
            <person name="Gilroy R."/>
            <person name="Ravi A."/>
            <person name="Getino M."/>
            <person name="Pursley I."/>
            <person name="Horton D.L."/>
            <person name="Alikhan N.F."/>
            <person name="Baker D."/>
            <person name="Gharbi K."/>
            <person name="Hall N."/>
            <person name="Watson M."/>
            <person name="Adriaenssens E.M."/>
            <person name="Foster-Nyarko E."/>
            <person name="Jarju S."/>
            <person name="Secka A."/>
            <person name="Antonio M."/>
            <person name="Oren A."/>
            <person name="Chaudhuri R.R."/>
            <person name="La Ragione R."/>
            <person name="Hildebrand F."/>
            <person name="Pallen M.J."/>
        </authorList>
    </citation>
    <scope>NUCLEOTIDE SEQUENCE</scope>
    <source>
        <strain evidence="1">2889</strain>
    </source>
</reference>
<evidence type="ECO:0008006" key="3">
    <source>
        <dbReference type="Google" id="ProtNLM"/>
    </source>
</evidence>
<dbReference type="AlphaFoldDB" id="A0A9D9H2Q6"/>